<evidence type="ECO:0000313" key="1">
    <source>
        <dbReference type="EMBL" id="KLT72084.1"/>
    </source>
</evidence>
<protein>
    <submittedName>
        <fullName evidence="1">Uncharacterized protein</fullName>
    </submittedName>
</protein>
<gene>
    <name evidence="1" type="ORF">PL75_10090</name>
</gene>
<dbReference type="PATRIC" id="fig|1470200.3.peg.1292"/>
<proteinExistence type="predicted"/>
<name>A0A0J0YPN2_9NEIS</name>
<sequence length="179" mass="21004">MKMKQSKTVVKLTNVKRLLRVRGLEEIENLITEKESQLLKLMDDARNYCEECKKYDFVYTVTYVGIPIKAKTIPAAKRKILQVPEVKFRKYIMSNSRGTVSERRDINTWDELSAKLDETNASLEERQIHMFMFIQFKVIYAQARVVAQELVSLYGLKSDRDDMFEFESMKVSAMPKIML</sequence>
<dbReference type="EMBL" id="JTDO01000021">
    <property type="protein sequence ID" value="KLT72084.1"/>
    <property type="molecule type" value="Genomic_DNA"/>
</dbReference>
<dbReference type="AlphaFoldDB" id="A0A0J0YPN2"/>
<reference evidence="1 2" key="1">
    <citation type="submission" date="2014-11" db="EMBL/GenBank/DDBJ databases">
        <title>Genome of a novel goose pathogen.</title>
        <authorList>
            <person name="Hansen C.M."/>
            <person name="Hueffer K."/>
            <person name="Choi S.C."/>
        </authorList>
    </citation>
    <scope>NUCLEOTIDE SEQUENCE [LARGE SCALE GENOMIC DNA]</scope>
    <source>
        <strain evidence="1 2">KH1503</strain>
    </source>
</reference>
<accession>A0A0J0YPN2</accession>
<keyword evidence="2" id="KW-1185">Reference proteome</keyword>
<organism evidence="1 2">
    <name type="scientific">Neisseria arctica</name>
    <dbReference type="NCBI Taxonomy" id="1470200"/>
    <lineage>
        <taxon>Bacteria</taxon>
        <taxon>Pseudomonadati</taxon>
        <taxon>Pseudomonadota</taxon>
        <taxon>Betaproteobacteria</taxon>
        <taxon>Neisseriales</taxon>
        <taxon>Neisseriaceae</taxon>
        <taxon>Neisseria</taxon>
    </lineage>
</organism>
<comment type="caution">
    <text evidence="1">The sequence shown here is derived from an EMBL/GenBank/DDBJ whole genome shotgun (WGS) entry which is preliminary data.</text>
</comment>
<evidence type="ECO:0000313" key="2">
    <source>
        <dbReference type="Proteomes" id="UP000036027"/>
    </source>
</evidence>
<dbReference type="Proteomes" id="UP000036027">
    <property type="component" value="Unassembled WGS sequence"/>
</dbReference>